<dbReference type="OrthoDB" id="47007at2759"/>
<dbReference type="InterPro" id="IPR036291">
    <property type="entry name" value="NAD(P)-bd_dom_sf"/>
</dbReference>
<evidence type="ECO:0000313" key="9">
    <source>
        <dbReference type="Proteomes" id="UP000295252"/>
    </source>
</evidence>
<dbReference type="FunFam" id="3.40.50.720:FF:000084">
    <property type="entry name" value="Short-chain dehydrogenase reductase"/>
    <property type="match status" value="1"/>
</dbReference>
<dbReference type="InterPro" id="IPR002347">
    <property type="entry name" value="SDR_fam"/>
</dbReference>
<dbReference type="FunCoup" id="A0A068VGC8">
    <property type="interactions" value="103"/>
</dbReference>
<evidence type="ECO:0000256" key="3">
    <source>
        <dbReference type="ARBA" id="ARBA00022857"/>
    </source>
</evidence>
<organism evidence="8 9">
    <name type="scientific">Coffea canephora</name>
    <name type="common">Robusta coffee</name>
    <dbReference type="NCBI Taxonomy" id="49390"/>
    <lineage>
        <taxon>Eukaryota</taxon>
        <taxon>Viridiplantae</taxon>
        <taxon>Streptophyta</taxon>
        <taxon>Embryophyta</taxon>
        <taxon>Tracheophyta</taxon>
        <taxon>Spermatophyta</taxon>
        <taxon>Magnoliopsida</taxon>
        <taxon>eudicotyledons</taxon>
        <taxon>Gunneridae</taxon>
        <taxon>Pentapetalae</taxon>
        <taxon>asterids</taxon>
        <taxon>lamiids</taxon>
        <taxon>Gentianales</taxon>
        <taxon>Rubiaceae</taxon>
        <taxon>Ixoroideae</taxon>
        <taxon>Gardenieae complex</taxon>
        <taxon>Bertiereae - Coffeeae clade</taxon>
        <taxon>Coffeeae</taxon>
        <taxon>Coffea</taxon>
    </lineage>
</organism>
<dbReference type="CDD" id="cd05233">
    <property type="entry name" value="SDR_c"/>
    <property type="match status" value="1"/>
</dbReference>
<dbReference type="AlphaFoldDB" id="A0A068VGC8"/>
<evidence type="ECO:0000256" key="5">
    <source>
        <dbReference type="ARBA" id="ARBA00023002"/>
    </source>
</evidence>
<comment type="subcellular location">
    <subcellularLocation>
        <location evidence="1">Membrane</location>
        <topology evidence="1">Single-pass type II membrane protein</topology>
    </subcellularLocation>
</comment>
<keyword evidence="5" id="KW-0560">Oxidoreductase</keyword>
<dbReference type="EMBL" id="HG739848">
    <property type="protein sequence ID" value="CDP19890.1"/>
    <property type="molecule type" value="Genomic_DNA"/>
</dbReference>
<reference evidence="9" key="1">
    <citation type="journal article" date="2014" name="Science">
        <title>The coffee genome provides insight into the convergent evolution of caffeine biosynthesis.</title>
        <authorList>
            <person name="Denoeud F."/>
            <person name="Carretero-Paulet L."/>
            <person name="Dereeper A."/>
            <person name="Droc G."/>
            <person name="Guyot R."/>
            <person name="Pietrella M."/>
            <person name="Zheng C."/>
            <person name="Alberti A."/>
            <person name="Anthony F."/>
            <person name="Aprea G."/>
            <person name="Aury J.M."/>
            <person name="Bento P."/>
            <person name="Bernard M."/>
            <person name="Bocs S."/>
            <person name="Campa C."/>
            <person name="Cenci A."/>
            <person name="Combes M.C."/>
            <person name="Crouzillat D."/>
            <person name="Da Silva C."/>
            <person name="Daddiego L."/>
            <person name="De Bellis F."/>
            <person name="Dussert S."/>
            <person name="Garsmeur O."/>
            <person name="Gayraud T."/>
            <person name="Guignon V."/>
            <person name="Jahn K."/>
            <person name="Jamilloux V."/>
            <person name="Joet T."/>
            <person name="Labadie K."/>
            <person name="Lan T."/>
            <person name="Leclercq J."/>
            <person name="Lepelley M."/>
            <person name="Leroy T."/>
            <person name="Li L.T."/>
            <person name="Librado P."/>
            <person name="Lopez L."/>
            <person name="Munoz A."/>
            <person name="Noel B."/>
            <person name="Pallavicini A."/>
            <person name="Perrotta G."/>
            <person name="Poncet V."/>
            <person name="Pot D."/>
            <person name="Priyono X."/>
            <person name="Rigoreau M."/>
            <person name="Rouard M."/>
            <person name="Rozas J."/>
            <person name="Tranchant-Dubreuil C."/>
            <person name="VanBuren R."/>
            <person name="Zhang Q."/>
            <person name="Andrade A.C."/>
            <person name="Argout X."/>
            <person name="Bertrand B."/>
            <person name="de Kochko A."/>
            <person name="Graziosi G."/>
            <person name="Henry R.J."/>
            <person name="Jayarama X."/>
            <person name="Ming R."/>
            <person name="Nagai C."/>
            <person name="Rounsley S."/>
            <person name="Sankoff D."/>
            <person name="Giuliano G."/>
            <person name="Albert V.A."/>
            <person name="Wincker P."/>
            <person name="Lashermes P."/>
        </authorList>
    </citation>
    <scope>NUCLEOTIDE SEQUENCE [LARGE SCALE GENOMIC DNA]</scope>
    <source>
        <strain evidence="9">cv. DH200-94</strain>
    </source>
</reference>
<dbReference type="PANTHER" id="PTHR43391">
    <property type="entry name" value="RETINOL DEHYDROGENASE-RELATED"/>
    <property type="match status" value="1"/>
</dbReference>
<dbReference type="GO" id="GO:0005829">
    <property type="term" value="C:cytosol"/>
    <property type="evidence" value="ECO:0007669"/>
    <property type="project" value="TreeGrafter"/>
</dbReference>
<dbReference type="Gramene" id="CDP19890">
    <property type="protein sequence ID" value="CDP19890"/>
    <property type="gene ID" value="GSCOC_T00010142001"/>
</dbReference>
<evidence type="ECO:0000313" key="8">
    <source>
        <dbReference type="EMBL" id="CDP19890.1"/>
    </source>
</evidence>
<accession>A0A068VGC8</accession>
<keyword evidence="4" id="KW-0735">Signal-anchor</keyword>
<protein>
    <submittedName>
        <fullName evidence="8">DH200=94 genomic scaffold, scaffold_764</fullName>
    </submittedName>
</protein>
<sequence length="494" mass="54461">MALSRTIRMIVIQTILWILLPFFSIYKFLMFFYRYFSTEDIKGKVVLITGASSGIGEHLTYEYAKRGACLVIVARRENLLKEVAENARKLGSPDVVPICADVLKVDDCKRFVEETVDHFGRLDHVVNNAGIVSMCLIEDAADITNLQPVTDVNFWGSVYPTYFAIPHLKRSKGSILVNASSAAVLSPPGLSIYSASKAALVSFYETIRVELASEISITIATLGPVESEITKGKHMTKHGTTEFDSELVFIDADRLPAMSSPDCAKAIVDSVCRKERYVTVPKWCKVLLLLKILCPELIEWASYQHCLKIKSWGAKATPVPPRSQTVDHLVNNAGIGSICLIEDATDITKFEPVMFDIIQMVQDVNFWGSVCPIYFAMPSLKRTKGSIFVNASASSRLNPPGISIYAASKAALLSIYETMRAELAPEISITTATLGVIEPEMSKGKYLNREGITQVNSDSANTFINQLPVMSASACAKSIVDAICRKERYVTEPK</sequence>
<gene>
    <name evidence="8" type="ORF">GSCOC_T00010142001</name>
</gene>
<dbReference type="PRINTS" id="PR00081">
    <property type="entry name" value="GDHRDH"/>
</dbReference>
<dbReference type="InterPro" id="IPR020904">
    <property type="entry name" value="Sc_DH/Rdtase_CS"/>
</dbReference>
<name>A0A068VGC8_COFCA</name>
<keyword evidence="3" id="KW-0521">NADP</keyword>
<evidence type="ECO:0000256" key="1">
    <source>
        <dbReference type="ARBA" id="ARBA00004606"/>
    </source>
</evidence>
<dbReference type="PRINTS" id="PR00080">
    <property type="entry name" value="SDRFAMILY"/>
</dbReference>
<evidence type="ECO:0000256" key="4">
    <source>
        <dbReference type="ARBA" id="ARBA00022968"/>
    </source>
</evidence>
<keyword evidence="9" id="KW-1185">Reference proteome</keyword>
<comment type="similarity">
    <text evidence="2 6">Belongs to the short-chain dehydrogenases/reductases (SDR) family.</text>
</comment>
<dbReference type="PROSITE" id="PS00061">
    <property type="entry name" value="ADH_SHORT"/>
    <property type="match status" value="2"/>
</dbReference>
<keyword evidence="7" id="KW-0472">Membrane</keyword>
<feature type="transmembrane region" description="Helical" evidence="7">
    <location>
        <begin position="12"/>
        <end position="36"/>
    </location>
</feature>
<keyword evidence="7" id="KW-1133">Transmembrane helix</keyword>
<evidence type="ECO:0000256" key="2">
    <source>
        <dbReference type="ARBA" id="ARBA00006484"/>
    </source>
</evidence>
<dbReference type="Gene3D" id="3.40.50.720">
    <property type="entry name" value="NAD(P)-binding Rossmann-like Domain"/>
    <property type="match status" value="2"/>
</dbReference>
<dbReference type="Pfam" id="PF00106">
    <property type="entry name" value="adh_short"/>
    <property type="match status" value="2"/>
</dbReference>
<evidence type="ECO:0000256" key="6">
    <source>
        <dbReference type="RuleBase" id="RU000363"/>
    </source>
</evidence>
<evidence type="ECO:0000256" key="7">
    <source>
        <dbReference type="SAM" id="Phobius"/>
    </source>
</evidence>
<dbReference type="GO" id="GO:0016616">
    <property type="term" value="F:oxidoreductase activity, acting on the CH-OH group of donors, NAD or NADP as acceptor"/>
    <property type="evidence" value="ECO:0007669"/>
    <property type="project" value="UniProtKB-ARBA"/>
</dbReference>
<dbReference type="PhylomeDB" id="A0A068VGC8"/>
<keyword evidence="7" id="KW-0812">Transmembrane</keyword>
<dbReference type="GO" id="GO:0016020">
    <property type="term" value="C:membrane"/>
    <property type="evidence" value="ECO:0007669"/>
    <property type="project" value="UniProtKB-SubCell"/>
</dbReference>
<dbReference type="STRING" id="49390.A0A068VGC8"/>
<dbReference type="InParanoid" id="A0A068VGC8"/>
<dbReference type="SUPFAM" id="SSF51735">
    <property type="entry name" value="NAD(P)-binding Rossmann-fold domains"/>
    <property type="match status" value="2"/>
</dbReference>
<proteinExistence type="inferred from homology"/>
<dbReference type="Proteomes" id="UP000295252">
    <property type="component" value="Unassembled WGS sequence"/>
</dbReference>
<dbReference type="PANTHER" id="PTHR43391:SF91">
    <property type="entry name" value="OS04G0390700 PROTEIN"/>
    <property type="match status" value="1"/>
</dbReference>